<dbReference type="AlphaFoldDB" id="Q0FSF2"/>
<dbReference type="eggNOG" id="ENOG5032RSH">
    <property type="taxonomic scope" value="Bacteria"/>
</dbReference>
<organism evidence="1 2">
    <name type="scientific">Salipiger bermudensis (strain DSM 26914 / JCM 13377 / KCTC 12554 / HTCC2601)</name>
    <name type="common">Pelagibaca bermudensis</name>
    <dbReference type="NCBI Taxonomy" id="314265"/>
    <lineage>
        <taxon>Bacteria</taxon>
        <taxon>Pseudomonadati</taxon>
        <taxon>Pseudomonadota</taxon>
        <taxon>Alphaproteobacteria</taxon>
        <taxon>Rhodobacterales</taxon>
        <taxon>Roseobacteraceae</taxon>
        <taxon>Salipiger</taxon>
    </lineage>
</organism>
<reference evidence="1 2" key="1">
    <citation type="journal article" date="2010" name="J. Bacteriol.">
        <title>Genome sequences of Pelagibaca bermudensis HTCC2601T and Maritimibacter alkaliphilus HTCC2654T, the type strains of two marine Roseobacter genera.</title>
        <authorList>
            <person name="Thrash J.C."/>
            <person name="Cho J.C."/>
            <person name="Ferriera S."/>
            <person name="Johnson J."/>
            <person name="Vergin K.L."/>
            <person name="Giovannoni S.J."/>
        </authorList>
    </citation>
    <scope>NUCLEOTIDE SEQUENCE [LARGE SCALE GENOMIC DNA]</scope>
    <source>
        <strain evidence="2">DSM 26914 / JCM 13377 / KCTC 12554 / HTCC2601</strain>
    </source>
</reference>
<dbReference type="EMBL" id="AATQ01000009">
    <property type="protein sequence ID" value="EAU47049.1"/>
    <property type="molecule type" value="Genomic_DNA"/>
</dbReference>
<sequence>MDMRDDGTCRLSLSFRGDRGTGISRLSCDLSRDDLLQLAVFAEASGLRDALGESEPSELELEGLTVADDPKRGELTMIRQQGYSEQSAKVGRAVFQAEMAGVVEVCLTRAEESKHGETLRALLSELTPPEPLLAGLSPDVAEMTLYRLREITLMLLAARAAERGSSLGRLLRAKKSRERAEAEITAYLSALAGNLLPRQVRRAREARLGLRVIDNPGKMSERS</sequence>
<gene>
    <name evidence="1" type="ORF">R2601_04758</name>
</gene>
<dbReference type="HOGENOM" id="CLU_1239195_0_0_5"/>
<evidence type="ECO:0000313" key="2">
    <source>
        <dbReference type="Proteomes" id="UP000006230"/>
    </source>
</evidence>
<evidence type="ECO:0000313" key="1">
    <source>
        <dbReference type="EMBL" id="EAU47049.1"/>
    </source>
</evidence>
<accession>Q0FSF2</accession>
<protein>
    <submittedName>
        <fullName evidence="1">Uncharacterized protein</fullName>
    </submittedName>
</protein>
<dbReference type="Proteomes" id="UP000006230">
    <property type="component" value="Unassembled WGS sequence"/>
</dbReference>
<name>Q0FSF2_SALBH</name>
<comment type="caution">
    <text evidence="1">The sequence shown here is derived from an EMBL/GenBank/DDBJ whole genome shotgun (WGS) entry which is preliminary data.</text>
</comment>
<proteinExistence type="predicted"/>
<keyword evidence="2" id="KW-1185">Reference proteome</keyword>